<sequence>MPYEPYSLPRGSLILHASPPPNPPRFSRAYPFLTRFSRAVLEAFWYSKWVMQHIFGNLSTSTFQRYKVCMNRSSDGRVMTPRSRGAGAIFACFSDKDSGQTGDATGEPRVARRSRSRHLSNAPGLAGQLAASRKDSAREGGCTELAENPSLGSQDMVPRTGATGVFLVRFGGRFSGRGFRLDRGKSWRSESSTLCMNASSFQRAWACDQLVYRPLHRGELGFARYDLANRDRWNIPYAKGSFSDRDSGLTGGALDDPEVARRSRGGGQFDPAFGLVNGPVKPRSNFVKLGQTWSKFSKFWEMYPRPRFEGFRVYWTLVGPETAWSNLVNSWSNLVNLGKTWSDFGKCSPDPVLRLFDVASARRIRPAWLRAASLLRADIRENPGVKNGVMTDREESNLTHCPEALQRPFEELPNITTNSLPNHPEGNVNMIEIEEVDDRFDLASDQASWKRLFHTLKEQGHITPLEAPPGPSTGDVCEYHSGARGHSLEYCEEFRKEIANLTEKGLVKKEEIPSRGSCQQYDPSDLDWYAKLDLDNILEEEMDLDDLLDEENARGYYLKEDVDEWRDVDFSKLLQFPCLIVPHGFETPEFEIFYENGDQESHLQKYCEKMALHVENELLMISVFPESLSRRATAWFYQLRDLTGWEDLAKAFLEQYRFNTKSILKYLGLKEDEEPYVIPDLGVNDVIVEIEGKSDMSSLPALIKEEEEKQAETPPTNITIATNEEEELIELPPPKDLDNTITITTNEEEKLPPPKDPNNDTTVEEVRTGPMVEELSINAITTEGESTTFPICHCQQGEEAKMWTSVPLLQRISSSNEITRKTSNDPHVSEIDNKADCSLNNIDNSDEEVKLPNDILEALERQDEGTKPNIEELEIINLAEEGEEPKEVKIGTRFTVEQREALIALLREFHEIFAWSYQDMPGLDTEIVVHKIPLKPECKLVKQALRRMKPEVILKIKEEVEKQLKAGFLSTVTYSDWVANIVLVPKKDGKVRMCVDYRDLNRASPKDNFPLPHIDTLVDNTATNAVFSFMDGFLGYNQIKMAEEDKSKTAFVTHWGTFVYDVMPFGLKNAEATYQRAMVTLFHDMIHHESRFT</sequence>
<dbReference type="InterPro" id="IPR043128">
    <property type="entry name" value="Rev_trsase/Diguanyl_cyclase"/>
</dbReference>
<dbReference type="EMBL" id="OIVN01006149">
    <property type="protein sequence ID" value="SPD26271.1"/>
    <property type="molecule type" value="Genomic_DNA"/>
</dbReference>
<dbReference type="CDD" id="cd01647">
    <property type="entry name" value="RT_LTR"/>
    <property type="match status" value="1"/>
</dbReference>
<dbReference type="InterPro" id="IPR053134">
    <property type="entry name" value="RNA-dir_DNA_polymerase"/>
</dbReference>
<dbReference type="InterPro" id="IPR000477">
    <property type="entry name" value="RT_dom"/>
</dbReference>
<dbReference type="PANTHER" id="PTHR24559:SF457">
    <property type="entry name" value="RNA-DIRECTED DNA POLYMERASE HOMOLOG"/>
    <property type="match status" value="1"/>
</dbReference>
<evidence type="ECO:0000259" key="2">
    <source>
        <dbReference type="Pfam" id="PF00078"/>
    </source>
</evidence>
<feature type="region of interest" description="Disordered" evidence="1">
    <location>
        <begin position="98"/>
        <end position="127"/>
    </location>
</feature>
<protein>
    <recommendedName>
        <fullName evidence="2">Reverse transcriptase domain-containing protein</fullName>
    </recommendedName>
</protein>
<feature type="domain" description="Reverse transcriptase" evidence="2">
    <location>
        <begin position="984"/>
        <end position="1087"/>
    </location>
</feature>
<reference evidence="3" key="1">
    <citation type="submission" date="2018-02" db="EMBL/GenBank/DDBJ databases">
        <authorList>
            <person name="Cohen D.B."/>
            <person name="Kent A.D."/>
        </authorList>
    </citation>
    <scope>NUCLEOTIDE SEQUENCE</scope>
</reference>
<feature type="region of interest" description="Disordered" evidence="1">
    <location>
        <begin position="138"/>
        <end position="157"/>
    </location>
</feature>
<dbReference type="PANTHER" id="PTHR24559">
    <property type="entry name" value="TRANSPOSON TY3-I GAG-POL POLYPROTEIN"/>
    <property type="match status" value="1"/>
</dbReference>
<dbReference type="Gene3D" id="3.30.70.270">
    <property type="match status" value="1"/>
</dbReference>
<dbReference type="Pfam" id="PF00078">
    <property type="entry name" value="RVT_1"/>
    <property type="match status" value="1"/>
</dbReference>
<evidence type="ECO:0000313" key="3">
    <source>
        <dbReference type="EMBL" id="SPD26271.1"/>
    </source>
</evidence>
<organism evidence="3">
    <name type="scientific">Fagus sylvatica</name>
    <name type="common">Beechnut</name>
    <dbReference type="NCBI Taxonomy" id="28930"/>
    <lineage>
        <taxon>Eukaryota</taxon>
        <taxon>Viridiplantae</taxon>
        <taxon>Streptophyta</taxon>
        <taxon>Embryophyta</taxon>
        <taxon>Tracheophyta</taxon>
        <taxon>Spermatophyta</taxon>
        <taxon>Magnoliopsida</taxon>
        <taxon>eudicotyledons</taxon>
        <taxon>Gunneridae</taxon>
        <taxon>Pentapetalae</taxon>
        <taxon>rosids</taxon>
        <taxon>fabids</taxon>
        <taxon>Fagales</taxon>
        <taxon>Fagaceae</taxon>
        <taxon>Fagus</taxon>
    </lineage>
</organism>
<evidence type="ECO:0000256" key="1">
    <source>
        <dbReference type="SAM" id="MobiDB-lite"/>
    </source>
</evidence>
<proteinExistence type="predicted"/>
<name>A0A2N9IQN1_FAGSY</name>
<dbReference type="SUPFAM" id="SSF56672">
    <property type="entry name" value="DNA/RNA polymerases"/>
    <property type="match status" value="1"/>
</dbReference>
<gene>
    <name evidence="3" type="ORF">FSB_LOCUS54153</name>
</gene>
<dbReference type="AlphaFoldDB" id="A0A2N9IQN1"/>
<dbReference type="Gene3D" id="3.10.10.10">
    <property type="entry name" value="HIV Type 1 Reverse Transcriptase, subunit A, domain 1"/>
    <property type="match status" value="1"/>
</dbReference>
<accession>A0A2N9IQN1</accession>
<dbReference type="InterPro" id="IPR043502">
    <property type="entry name" value="DNA/RNA_pol_sf"/>
</dbReference>